<dbReference type="InterPro" id="IPR002347">
    <property type="entry name" value="SDR_fam"/>
</dbReference>
<dbReference type="RefSeq" id="WP_211267482.1">
    <property type="nucleotide sequence ID" value="NZ_FOJN01000017.1"/>
</dbReference>
<evidence type="ECO:0000259" key="4">
    <source>
        <dbReference type="SMART" id="SM00822"/>
    </source>
</evidence>
<dbReference type="AlphaFoldDB" id="A0A1I0UAX5"/>
<evidence type="ECO:0000256" key="2">
    <source>
        <dbReference type="ARBA" id="ARBA00023002"/>
    </source>
</evidence>
<dbReference type="EMBL" id="FOJN01000017">
    <property type="protein sequence ID" value="SFA61208.1"/>
    <property type="molecule type" value="Genomic_DNA"/>
</dbReference>
<accession>A0A1I0UAX5</accession>
<dbReference type="PANTHER" id="PTHR44196:SF1">
    <property type="entry name" value="DEHYDROGENASE_REDUCTASE SDR FAMILY MEMBER 7B"/>
    <property type="match status" value="1"/>
</dbReference>
<dbReference type="GO" id="GO:0016020">
    <property type="term" value="C:membrane"/>
    <property type="evidence" value="ECO:0007669"/>
    <property type="project" value="TreeGrafter"/>
</dbReference>
<dbReference type="SUPFAM" id="SSF51735">
    <property type="entry name" value="NAD(P)-binding Rossmann-fold domains"/>
    <property type="match status" value="1"/>
</dbReference>
<dbReference type="InterPro" id="IPR020904">
    <property type="entry name" value="Sc_DH/Rdtase_CS"/>
</dbReference>
<sequence>MPKLPPFRFPGSVALVTGAASGMGEQMAYELARRGTDLVILDRDRERLADVEKALHAQSPGRSVDAVVADLSDLDALGLVLEGVLERHPRIDLLINNAGIAFGGSFEQLSAKDFDSVMTINFTAPVEITRRLLPTLLKSPGAHIVNISSLFGIVAPPGQSAYSSSKFAIRGFTESLRHELVGRVGVTSVHPGGIKTRIAETAGTAAGATEKEIADGKATFARLLTYPADKAALRILDGVEKRKGRVLIAASAFSVDALARLFPSSYYAVMRRAM</sequence>
<dbReference type="PRINTS" id="PR00080">
    <property type="entry name" value="SDRFAMILY"/>
</dbReference>
<proteinExistence type="inferred from homology"/>
<dbReference type="InterPro" id="IPR057326">
    <property type="entry name" value="KR_dom"/>
</dbReference>
<dbReference type="CDD" id="cd05233">
    <property type="entry name" value="SDR_c"/>
    <property type="match status" value="1"/>
</dbReference>
<gene>
    <name evidence="5" type="ORF">SAMN05444374_11719</name>
</gene>
<dbReference type="GO" id="GO:0016491">
    <property type="term" value="F:oxidoreductase activity"/>
    <property type="evidence" value="ECO:0007669"/>
    <property type="project" value="UniProtKB-KW"/>
</dbReference>
<dbReference type="InterPro" id="IPR036291">
    <property type="entry name" value="NAD(P)-bd_dom_sf"/>
</dbReference>
<evidence type="ECO:0000313" key="5">
    <source>
        <dbReference type="EMBL" id="SFA61208.1"/>
    </source>
</evidence>
<protein>
    <submittedName>
        <fullName evidence="5">Short-chain dehydrogenase</fullName>
    </submittedName>
</protein>
<dbReference type="Pfam" id="PF00106">
    <property type="entry name" value="adh_short"/>
    <property type="match status" value="1"/>
</dbReference>
<feature type="domain" description="Ketoreductase" evidence="4">
    <location>
        <begin position="12"/>
        <end position="197"/>
    </location>
</feature>
<name>A0A1I0UAX5_9NOCA</name>
<dbReference type="PANTHER" id="PTHR44196">
    <property type="entry name" value="DEHYDROGENASE/REDUCTASE SDR FAMILY MEMBER 7B"/>
    <property type="match status" value="1"/>
</dbReference>
<evidence type="ECO:0000313" key="6">
    <source>
        <dbReference type="Proteomes" id="UP000182054"/>
    </source>
</evidence>
<dbReference type="PRINTS" id="PR00081">
    <property type="entry name" value="GDHRDH"/>
</dbReference>
<comment type="similarity">
    <text evidence="1 3">Belongs to the short-chain dehydrogenases/reductases (SDR) family.</text>
</comment>
<evidence type="ECO:0000256" key="3">
    <source>
        <dbReference type="RuleBase" id="RU000363"/>
    </source>
</evidence>
<keyword evidence="2" id="KW-0560">Oxidoreductase</keyword>
<dbReference type="Proteomes" id="UP000182054">
    <property type="component" value="Unassembled WGS sequence"/>
</dbReference>
<dbReference type="PROSITE" id="PS00061">
    <property type="entry name" value="ADH_SHORT"/>
    <property type="match status" value="1"/>
</dbReference>
<organism evidence="5 6">
    <name type="scientific">Rhodococcoides kroppenstedtii</name>
    <dbReference type="NCBI Taxonomy" id="293050"/>
    <lineage>
        <taxon>Bacteria</taxon>
        <taxon>Bacillati</taxon>
        <taxon>Actinomycetota</taxon>
        <taxon>Actinomycetes</taxon>
        <taxon>Mycobacteriales</taxon>
        <taxon>Nocardiaceae</taxon>
        <taxon>Rhodococcoides</taxon>
    </lineage>
</organism>
<evidence type="ECO:0000256" key="1">
    <source>
        <dbReference type="ARBA" id="ARBA00006484"/>
    </source>
</evidence>
<dbReference type="Gene3D" id="3.40.50.720">
    <property type="entry name" value="NAD(P)-binding Rossmann-like Domain"/>
    <property type="match status" value="1"/>
</dbReference>
<dbReference type="GeneID" id="85487380"/>
<reference evidence="5 6" key="1">
    <citation type="submission" date="2016-10" db="EMBL/GenBank/DDBJ databases">
        <authorList>
            <person name="de Groot N.N."/>
        </authorList>
    </citation>
    <scope>NUCLEOTIDE SEQUENCE [LARGE SCALE GENOMIC DNA]</scope>
    <source>
        <strain evidence="5 6">DSM 44908</strain>
    </source>
</reference>
<dbReference type="SMART" id="SM00822">
    <property type="entry name" value="PKS_KR"/>
    <property type="match status" value="1"/>
</dbReference>